<proteinExistence type="predicted"/>
<organism evidence="1 2">
    <name type="scientific">Paenibacillus pabuli</name>
    <dbReference type="NCBI Taxonomy" id="1472"/>
    <lineage>
        <taxon>Bacteria</taxon>
        <taxon>Bacillati</taxon>
        <taxon>Bacillota</taxon>
        <taxon>Bacilli</taxon>
        <taxon>Bacillales</taxon>
        <taxon>Paenibacillaceae</taxon>
        <taxon>Paenibacillus</taxon>
    </lineage>
</organism>
<comment type="caution">
    <text evidence="1">The sequence shown here is derived from an EMBL/GenBank/DDBJ whole genome shotgun (WGS) entry which is preliminary data.</text>
</comment>
<gene>
    <name evidence="1" type="ORF">DET54_11437</name>
</gene>
<dbReference type="EMBL" id="QLLI01000014">
    <property type="protein sequence ID" value="RAI89569.1"/>
    <property type="molecule type" value="Genomic_DNA"/>
</dbReference>
<evidence type="ECO:0000313" key="1">
    <source>
        <dbReference type="EMBL" id="RAI89569.1"/>
    </source>
</evidence>
<protein>
    <submittedName>
        <fullName evidence="1">Uncharacterized protein</fullName>
    </submittedName>
</protein>
<sequence>MTTLHVRKRHGYTAISYEVNIDDGHNTTLAYVPYSQ</sequence>
<accession>A0ABX9BER4</accession>
<dbReference type="Proteomes" id="UP000248827">
    <property type="component" value="Unassembled WGS sequence"/>
</dbReference>
<evidence type="ECO:0000313" key="2">
    <source>
        <dbReference type="Proteomes" id="UP000248827"/>
    </source>
</evidence>
<name>A0ABX9BER4_9BACL</name>
<keyword evidence="2" id="KW-1185">Reference proteome</keyword>
<reference evidence="1 2" key="1">
    <citation type="submission" date="2018-06" db="EMBL/GenBank/DDBJ databases">
        <title>Freshwater and sediment microbial communities from various areas in North America, analyzing microbe dynamics in response to fracking.</title>
        <authorList>
            <person name="Lamendella R."/>
        </authorList>
    </citation>
    <scope>NUCLEOTIDE SEQUENCE [LARGE SCALE GENOMIC DNA]</scope>
    <source>
        <strain evidence="1 2">NG-13</strain>
    </source>
</reference>